<dbReference type="HOGENOM" id="CLU_446969_0_0_1"/>
<dbReference type="Gene3D" id="3.80.10.10">
    <property type="entry name" value="Ribonuclease Inhibitor"/>
    <property type="match status" value="1"/>
</dbReference>
<evidence type="ECO:0000313" key="4">
    <source>
        <dbReference type="Proteomes" id="UP000007148"/>
    </source>
</evidence>
<sequence length="590" mass="66345">MQPPRRVTKAVNYAEPEEDELDLDHSDAETVDVVLEGSQMNRYLKTGEACTTSRPEENFVSFVDRGPSEEELAEARREIKSGETKLAKLAAKHAKLSAQLKEIEEEQEQVKEEIAYHQSIATKMRRFPHEVLSLIFEQCIEVDENFSPWTLMQVSRAWRSVAMHTRPLWSRIVVLLENRDAVPRKGNRREDGGEICDTVARLQRALARSAGGPLKVAIRGYGYAQTFYGDSKQTVLAMLNALKMVHDRIESLETTGAVGSWMEELPFDDWTFMGLRTAKVNLSLKKLNERIQQTAPNLRSLELPSGAEESNWDLSRHRVEELNISSTGTYPSDAAERGKRILDIVNKASIHLTSLDLQNTVISSANREPALIFPNLRSLVLQGVHFHRKLSVPHLETLKMSEWTKLEDDATPLDVPSLRLLSITRCMRGSCGKIMAPKVQEVELACITTNGRARPKDFIQEFLEEGNMAPTVLTLRGCDTTDMGKEYAKVLDTITTLEDLSFSEMSLSKEFFEGLAGITLATKVPAARKKPICPQLRKFRISLVGVGHVGSERAMQKWASKAVKARARRGYALEEALIQDPKESTWSSLR</sequence>
<evidence type="ECO:0000313" key="3">
    <source>
        <dbReference type="EMBL" id="CCA73879.1"/>
    </source>
</evidence>
<dbReference type="InterPro" id="IPR032675">
    <property type="entry name" value="LRR_dom_sf"/>
</dbReference>
<evidence type="ECO:0000256" key="1">
    <source>
        <dbReference type="SAM" id="Coils"/>
    </source>
</evidence>
<reference evidence="3 4" key="1">
    <citation type="journal article" date="2011" name="PLoS Pathog.">
        <title>Endophytic Life Strategies Decoded by Genome and Transcriptome Analyses of the Mutualistic Root Symbiont Piriformospora indica.</title>
        <authorList>
            <person name="Zuccaro A."/>
            <person name="Lahrmann U."/>
            <person name="Guldener U."/>
            <person name="Langen G."/>
            <person name="Pfiffi S."/>
            <person name="Biedenkopf D."/>
            <person name="Wong P."/>
            <person name="Samans B."/>
            <person name="Grimm C."/>
            <person name="Basiewicz M."/>
            <person name="Murat C."/>
            <person name="Martin F."/>
            <person name="Kogel K.H."/>
        </authorList>
    </citation>
    <scope>NUCLEOTIDE SEQUENCE [LARGE SCALE GENOMIC DNA]</scope>
    <source>
        <strain evidence="3 4">DSM 11827</strain>
    </source>
</reference>
<accession>G4TRD6</accession>
<gene>
    <name evidence="3" type="ORF">PIIN_07832</name>
</gene>
<keyword evidence="4" id="KW-1185">Reference proteome</keyword>
<proteinExistence type="predicted"/>
<comment type="caution">
    <text evidence="3">The sequence shown here is derived from an EMBL/GenBank/DDBJ whole genome shotgun (WGS) entry which is preliminary data.</text>
</comment>
<keyword evidence="1" id="KW-0175">Coiled coil</keyword>
<dbReference type="AlphaFoldDB" id="G4TRD6"/>
<name>G4TRD6_SERID</name>
<evidence type="ECO:0000256" key="2">
    <source>
        <dbReference type="SAM" id="MobiDB-lite"/>
    </source>
</evidence>
<dbReference type="SUPFAM" id="SSF52047">
    <property type="entry name" value="RNI-like"/>
    <property type="match status" value="1"/>
</dbReference>
<feature type="region of interest" description="Disordered" evidence="2">
    <location>
        <begin position="1"/>
        <end position="23"/>
    </location>
</feature>
<dbReference type="OrthoDB" id="2269034at2759"/>
<feature type="coiled-coil region" evidence="1">
    <location>
        <begin position="72"/>
        <end position="120"/>
    </location>
</feature>
<dbReference type="InParanoid" id="G4TRD6"/>
<organism evidence="3 4">
    <name type="scientific">Serendipita indica (strain DSM 11827)</name>
    <name type="common">Root endophyte fungus</name>
    <name type="synonym">Piriformospora indica</name>
    <dbReference type="NCBI Taxonomy" id="1109443"/>
    <lineage>
        <taxon>Eukaryota</taxon>
        <taxon>Fungi</taxon>
        <taxon>Dikarya</taxon>
        <taxon>Basidiomycota</taxon>
        <taxon>Agaricomycotina</taxon>
        <taxon>Agaricomycetes</taxon>
        <taxon>Sebacinales</taxon>
        <taxon>Serendipitaceae</taxon>
        <taxon>Serendipita</taxon>
    </lineage>
</organism>
<dbReference type="EMBL" id="CAFZ01000260">
    <property type="protein sequence ID" value="CCA73879.1"/>
    <property type="molecule type" value="Genomic_DNA"/>
</dbReference>
<dbReference type="Proteomes" id="UP000007148">
    <property type="component" value="Unassembled WGS sequence"/>
</dbReference>
<protein>
    <submittedName>
        <fullName evidence="3">Uncharacterized protein</fullName>
    </submittedName>
</protein>